<dbReference type="GO" id="GO:0005634">
    <property type="term" value="C:nucleus"/>
    <property type="evidence" value="ECO:0007669"/>
    <property type="project" value="UniProtKB-SubCell"/>
</dbReference>
<keyword evidence="3" id="KW-0479">Metal-binding</keyword>
<feature type="non-terminal residue" evidence="21">
    <location>
        <position position="1463"/>
    </location>
</feature>
<dbReference type="InterPro" id="IPR018957">
    <property type="entry name" value="Znf_C3HC4_RING-type"/>
</dbReference>
<dbReference type="PROSITE" id="PS51194">
    <property type="entry name" value="HELICASE_CTER"/>
    <property type="match status" value="1"/>
</dbReference>
<organism evidence="21 22">
    <name type="scientific">Cephalotus follicularis</name>
    <name type="common">Albany pitcher plant</name>
    <dbReference type="NCBI Taxonomy" id="3775"/>
    <lineage>
        <taxon>Eukaryota</taxon>
        <taxon>Viridiplantae</taxon>
        <taxon>Streptophyta</taxon>
        <taxon>Embryophyta</taxon>
        <taxon>Tracheophyta</taxon>
        <taxon>Spermatophyta</taxon>
        <taxon>Magnoliopsida</taxon>
        <taxon>eudicotyledons</taxon>
        <taxon>Gunneridae</taxon>
        <taxon>Pentapetalae</taxon>
        <taxon>rosids</taxon>
        <taxon>fabids</taxon>
        <taxon>Oxalidales</taxon>
        <taxon>Cephalotaceae</taxon>
        <taxon>Cephalotus</taxon>
    </lineage>
</organism>
<gene>
    <name evidence="21" type="ORF">CFOL_v3_12704</name>
</gene>
<evidence type="ECO:0000259" key="18">
    <source>
        <dbReference type="PROSITE" id="PS50089"/>
    </source>
</evidence>
<evidence type="ECO:0000256" key="17">
    <source>
        <dbReference type="SAM" id="MobiDB-lite"/>
    </source>
</evidence>
<feature type="domain" description="Helicase ATP-binding" evidence="19">
    <location>
        <begin position="716"/>
        <end position="993"/>
    </location>
</feature>
<dbReference type="InParanoid" id="A0A1Q3BNC4"/>
<dbReference type="SUPFAM" id="SSF57850">
    <property type="entry name" value="RING/U-box"/>
    <property type="match status" value="1"/>
</dbReference>
<dbReference type="InterPro" id="IPR049730">
    <property type="entry name" value="SNF2/RAD54-like_C"/>
</dbReference>
<feature type="compositionally biased region" description="Basic and acidic residues" evidence="17">
    <location>
        <begin position="877"/>
        <end position="888"/>
    </location>
</feature>
<evidence type="ECO:0000256" key="9">
    <source>
        <dbReference type="ARBA" id="ARBA00022840"/>
    </source>
</evidence>
<dbReference type="Gene3D" id="3.30.40.10">
    <property type="entry name" value="Zinc/RING finger domain, C3HC4 (zinc finger)"/>
    <property type="match status" value="1"/>
</dbReference>
<keyword evidence="6" id="KW-0378">Hydrolase</keyword>
<keyword evidence="15" id="KW-0539">Nucleus</keyword>
<dbReference type="CDD" id="cd18793">
    <property type="entry name" value="SF2_C_SNF"/>
    <property type="match status" value="1"/>
</dbReference>
<dbReference type="SMART" id="SM00487">
    <property type="entry name" value="DEXDc"/>
    <property type="match status" value="1"/>
</dbReference>
<dbReference type="InterPro" id="IPR027417">
    <property type="entry name" value="P-loop_NTPase"/>
</dbReference>
<dbReference type="GO" id="GO:0005524">
    <property type="term" value="F:ATP binding"/>
    <property type="evidence" value="ECO:0007669"/>
    <property type="project" value="UniProtKB-KW"/>
</dbReference>
<evidence type="ECO:0000313" key="22">
    <source>
        <dbReference type="Proteomes" id="UP000187406"/>
    </source>
</evidence>
<dbReference type="Pfam" id="PF00271">
    <property type="entry name" value="Helicase_C"/>
    <property type="match status" value="1"/>
</dbReference>
<feature type="region of interest" description="Disordered" evidence="17">
    <location>
        <begin position="877"/>
        <end position="921"/>
    </location>
</feature>
<dbReference type="Pfam" id="PF00097">
    <property type="entry name" value="zf-C3HC4"/>
    <property type="match status" value="1"/>
</dbReference>
<keyword evidence="8" id="KW-0862">Zinc</keyword>
<evidence type="ECO:0000256" key="1">
    <source>
        <dbReference type="ARBA" id="ARBA00004123"/>
    </source>
</evidence>
<dbReference type="PANTHER" id="PTHR45626:SF16">
    <property type="entry name" value="ATP-DEPENDENT HELICASE ULS1"/>
    <property type="match status" value="1"/>
</dbReference>
<keyword evidence="13" id="KW-0943">RNA-mediated gene silencing</keyword>
<dbReference type="GO" id="GO:0008270">
    <property type="term" value="F:zinc ion binding"/>
    <property type="evidence" value="ECO:0007669"/>
    <property type="project" value="UniProtKB-KW"/>
</dbReference>
<evidence type="ECO:0000256" key="5">
    <source>
        <dbReference type="ARBA" id="ARBA00022771"/>
    </source>
</evidence>
<dbReference type="InterPro" id="IPR000330">
    <property type="entry name" value="SNF2_N"/>
</dbReference>
<comment type="caution">
    <text evidence="21">The sequence shown here is derived from an EMBL/GenBank/DDBJ whole genome shotgun (WGS) entry which is preliminary data.</text>
</comment>
<feature type="region of interest" description="Disordered" evidence="17">
    <location>
        <begin position="645"/>
        <end position="664"/>
    </location>
</feature>
<evidence type="ECO:0000256" key="11">
    <source>
        <dbReference type="ARBA" id="ARBA00023015"/>
    </source>
</evidence>
<evidence type="ECO:0000256" key="4">
    <source>
        <dbReference type="ARBA" id="ARBA00022741"/>
    </source>
</evidence>
<keyword evidence="22" id="KW-1185">Reference proteome</keyword>
<evidence type="ECO:0000256" key="14">
    <source>
        <dbReference type="ARBA" id="ARBA00023163"/>
    </source>
</evidence>
<evidence type="ECO:0000256" key="3">
    <source>
        <dbReference type="ARBA" id="ARBA00022723"/>
    </source>
</evidence>
<dbReference type="GO" id="GO:0006281">
    <property type="term" value="P:DNA repair"/>
    <property type="evidence" value="ECO:0007669"/>
    <property type="project" value="TreeGrafter"/>
</dbReference>
<dbReference type="PROSITE" id="PS51192">
    <property type="entry name" value="HELICASE_ATP_BIND_1"/>
    <property type="match status" value="1"/>
</dbReference>
<dbReference type="EMBL" id="BDDD01000700">
    <property type="protein sequence ID" value="GAV69203.1"/>
    <property type="molecule type" value="Genomic_DNA"/>
</dbReference>
<feature type="compositionally biased region" description="Polar residues" evidence="17">
    <location>
        <begin position="645"/>
        <end position="654"/>
    </location>
</feature>
<feature type="domain" description="Helicase C-terminal" evidence="20">
    <location>
        <begin position="1301"/>
        <end position="1460"/>
    </location>
</feature>
<evidence type="ECO:0000256" key="12">
    <source>
        <dbReference type="ARBA" id="ARBA00023125"/>
    </source>
</evidence>
<evidence type="ECO:0000259" key="19">
    <source>
        <dbReference type="PROSITE" id="PS51192"/>
    </source>
</evidence>
<dbReference type="GO" id="GO:0008094">
    <property type="term" value="F:ATP-dependent activity, acting on DNA"/>
    <property type="evidence" value="ECO:0007669"/>
    <property type="project" value="TreeGrafter"/>
</dbReference>
<evidence type="ECO:0000256" key="16">
    <source>
        <dbReference type="PROSITE-ProRule" id="PRU00175"/>
    </source>
</evidence>
<proteinExistence type="inferred from homology"/>
<comment type="subcellular location">
    <subcellularLocation>
        <location evidence="1">Nucleus</location>
    </subcellularLocation>
</comment>
<feature type="non-terminal residue" evidence="21">
    <location>
        <position position="1"/>
    </location>
</feature>
<sequence>APQNIYKAAPPRRPTRSARLSLSLSLSLSLHVLTIQIQKQRKGAEFSAVDDDFGVGVVFDGGDDLTIDLDTIFTILDEDDTDPLQNSPENPKSHEDSITKDLLQRQSLSDSKNHKKSQPQSGFQRLERGASLGAQSEDLVTFYPSYHSEALDARKEDMVGSFYFHGKLEPAEICSPTHAWFGSPKEWNSPQSEIPICITASSFIEGDCNRVVDNGDNLDPSCLQSDARVLSRNLGREDDSKYASRSLVTGNSNVKSGYSGGLPEIGVEVLEAPGINLPGSMEISFMYPDLSPHYITSTEFSVCHSSDAISDSNPYPDNVHYTNMDHIFFAHSSPCHVPSNLNHQVFPSNEEIMTDIKDEVVEFPMESACSSSRMFLNAQVGRNCRSVSDMSTVDYTDIKGHNIQIEGSSCISPIYGYSSSYAGYGMTDNKASLQQFNSSQPCVSNDRQVLCLKGESDDELVAHSSMMCGSVELIDEASSRKSSYSADDILFVDENSKQLLPASQKHEYQAKDEKEESIMAFETALHFHGIDNRSSNNVGHLDLKASELTLHGSQSFTSIKRQLGDLNCNKEERDCKPIQPKSMGSHLSIISTESIQSNSPNFQSCVDNDPDICILEDISQPTRSNQSLLTQSACSNQSLVHGKSSVTSQHSTFSDPLHASGMGRPRIKANDERLILRAALQTLPQQKSEASPPDGLLTVSLLRHQRIALSWMIHKETGNQHCFGGILADDQGLGKTISTIALILKERPPSFGACSGDVKGEMETLNLDDDDEVSERDGVLQEADYFQVMSNQSSTKRMKPLWQAKGRPAAGTLVVCPTSVLRQWADELQTKVTSKANISILLYHGSNRTKDPAELAKYDVVLTTYAIVSMEVPKQPLVDKDDDEKGTLEADGVPPLGLSSSKKRKYPPGSDKKSTKHKNVTDSSLLESVARPLAKVTWFRVVLDEAQSIKNYRTQVARACWGLRAKRRWCLSGTPIQNAIDDLYSYFRFLKYEPFSAYKSFCSTIKVPISKHPAKGYRKLQAVLKTIMLRRTKATILDGQPIITLPPKVVELKKVEFTVEERDFYTRLEAESRAQFQEYADAGTVKQNYVNILLMLLRLRQACDHPLLVKGFDSRSLWRSSIEMAKKLPQEKQTSLLNCLEASLAICGICNDSPEDAVVSVCGHVFCNQCICEHISGDDSQCPVSNCKVRLSVSAVFSKTTLTSTLSEQPAQEFSPYCSGSERLEVVDHCTASRSYDSSKIKAALEVLQSLANPRGCTSINSSSQNLSDGNTGCPENSSDLHEADAIDVIPDQTKSLVDRSLNDSIKVVGEKAIVFSQWTRMLDLLEACLRNSSIQYRRLDGTMSVVARDKAVKDFNTLPEVSVMIMSLKAASLGLNLVAACHVILLDLWWNPTTEDQAIDRAHRIGQVRPVTVLRLTVKDTVEDRILALQQKKREMVASAFGEDEHGSRQTRLTVEDLNYLF</sequence>
<keyword evidence="14" id="KW-0804">Transcription</keyword>
<evidence type="ECO:0000256" key="2">
    <source>
        <dbReference type="ARBA" id="ARBA00008438"/>
    </source>
</evidence>
<dbReference type="Gene3D" id="3.40.50.10810">
    <property type="entry name" value="Tandem AAA-ATPase domain"/>
    <property type="match status" value="3"/>
</dbReference>
<dbReference type="Pfam" id="PF00176">
    <property type="entry name" value="SNF2-rel_dom"/>
    <property type="match status" value="1"/>
</dbReference>
<dbReference type="CDD" id="cd18008">
    <property type="entry name" value="DEXDc_SHPRH-like"/>
    <property type="match status" value="1"/>
</dbReference>
<evidence type="ECO:0000256" key="8">
    <source>
        <dbReference type="ARBA" id="ARBA00022833"/>
    </source>
</evidence>
<dbReference type="InterPro" id="IPR017907">
    <property type="entry name" value="Znf_RING_CS"/>
</dbReference>
<dbReference type="PANTHER" id="PTHR45626">
    <property type="entry name" value="TRANSCRIPTION TERMINATION FACTOR 2-RELATED"/>
    <property type="match status" value="1"/>
</dbReference>
<dbReference type="SMART" id="SM00184">
    <property type="entry name" value="RING"/>
    <property type="match status" value="1"/>
</dbReference>
<dbReference type="GO" id="GO:0016787">
    <property type="term" value="F:hydrolase activity"/>
    <property type="evidence" value="ECO:0007669"/>
    <property type="project" value="UniProtKB-KW"/>
</dbReference>
<evidence type="ECO:0000259" key="20">
    <source>
        <dbReference type="PROSITE" id="PS51194"/>
    </source>
</evidence>
<dbReference type="FunCoup" id="A0A1Q3BNC4">
    <property type="interactions" value="612"/>
</dbReference>
<name>A0A1Q3BNC4_CEPFO</name>
<dbReference type="PROSITE" id="PS00518">
    <property type="entry name" value="ZF_RING_1"/>
    <property type="match status" value="1"/>
</dbReference>
<comment type="similarity">
    <text evidence="2">Belongs to the SNF2/RAD54 helicase family. RAD16 subfamily.</text>
</comment>
<dbReference type="SMART" id="SM00490">
    <property type="entry name" value="HELICc"/>
    <property type="match status" value="1"/>
</dbReference>
<dbReference type="STRING" id="3775.A0A1Q3BNC4"/>
<dbReference type="Proteomes" id="UP000187406">
    <property type="component" value="Unassembled WGS sequence"/>
</dbReference>
<evidence type="ECO:0000256" key="13">
    <source>
        <dbReference type="ARBA" id="ARBA00023158"/>
    </source>
</evidence>
<evidence type="ECO:0000256" key="10">
    <source>
        <dbReference type="ARBA" id="ARBA00022853"/>
    </source>
</evidence>
<dbReference type="FunFam" id="3.40.50.10810:FF:000071">
    <property type="entry name" value="SNF2 domain-containing protein / helicase domain-containing protein / zinc finger protein-like protein"/>
    <property type="match status" value="1"/>
</dbReference>
<dbReference type="InterPro" id="IPR050628">
    <property type="entry name" value="SNF2_RAD54_helicase_TF"/>
</dbReference>
<keyword evidence="9" id="KW-0067">ATP-binding</keyword>
<dbReference type="PROSITE" id="PS50089">
    <property type="entry name" value="ZF_RING_2"/>
    <property type="match status" value="1"/>
</dbReference>
<dbReference type="InterPro" id="IPR013083">
    <property type="entry name" value="Znf_RING/FYVE/PHD"/>
</dbReference>
<keyword evidence="11" id="KW-0805">Transcription regulation</keyword>
<dbReference type="GO" id="GO:0003677">
    <property type="term" value="F:DNA binding"/>
    <property type="evidence" value="ECO:0007669"/>
    <property type="project" value="UniProtKB-KW"/>
</dbReference>
<dbReference type="GO" id="GO:0004386">
    <property type="term" value="F:helicase activity"/>
    <property type="evidence" value="ECO:0007669"/>
    <property type="project" value="UniProtKB-KW"/>
</dbReference>
<dbReference type="FunFam" id="3.40.50.10810:FF:000068">
    <property type="entry name" value="SNF2 domain-containing protein / helicase domain-containing protein / zinc finger protein-like protein"/>
    <property type="match status" value="1"/>
</dbReference>
<keyword evidence="10" id="KW-0156">Chromatin regulator</keyword>
<dbReference type="InterPro" id="IPR014001">
    <property type="entry name" value="Helicase_ATP-bd"/>
</dbReference>
<dbReference type="InterPro" id="IPR001841">
    <property type="entry name" value="Znf_RING"/>
</dbReference>
<evidence type="ECO:0000256" key="6">
    <source>
        <dbReference type="ARBA" id="ARBA00022801"/>
    </source>
</evidence>
<keyword evidence="5 16" id="KW-0863">Zinc-finger</keyword>
<keyword evidence="12" id="KW-0238">DNA-binding</keyword>
<reference evidence="22" key="1">
    <citation type="submission" date="2016-04" db="EMBL/GenBank/DDBJ databases">
        <title>Cephalotus genome sequencing.</title>
        <authorList>
            <person name="Fukushima K."/>
            <person name="Hasebe M."/>
            <person name="Fang X."/>
        </authorList>
    </citation>
    <scope>NUCLEOTIDE SEQUENCE [LARGE SCALE GENOMIC DNA]</scope>
    <source>
        <strain evidence="22">cv. St1</strain>
    </source>
</reference>
<feature type="domain" description="RING-type" evidence="18">
    <location>
        <begin position="1147"/>
        <end position="1186"/>
    </location>
</feature>
<dbReference type="GO" id="GO:0080188">
    <property type="term" value="P:gene silencing by siRNA-directed DNA methylation"/>
    <property type="evidence" value="ECO:0007669"/>
    <property type="project" value="UniProtKB-ARBA"/>
</dbReference>
<dbReference type="OrthoDB" id="448448at2759"/>
<dbReference type="InterPro" id="IPR038718">
    <property type="entry name" value="SNF2-like_sf"/>
</dbReference>
<keyword evidence="4" id="KW-0547">Nucleotide-binding</keyword>
<evidence type="ECO:0000256" key="15">
    <source>
        <dbReference type="ARBA" id="ARBA00023242"/>
    </source>
</evidence>
<dbReference type="SUPFAM" id="SSF52540">
    <property type="entry name" value="P-loop containing nucleoside triphosphate hydrolases"/>
    <property type="match status" value="2"/>
</dbReference>
<evidence type="ECO:0000313" key="21">
    <source>
        <dbReference type="EMBL" id="GAV69203.1"/>
    </source>
</evidence>
<evidence type="ECO:0000256" key="7">
    <source>
        <dbReference type="ARBA" id="ARBA00022806"/>
    </source>
</evidence>
<protein>
    <submittedName>
        <fullName evidence="21">SNF2_N domain-containing protein/Helicase_C domain-containing protein/zf-C3HC4_2 domain-containing protein</fullName>
    </submittedName>
</protein>
<dbReference type="InterPro" id="IPR001650">
    <property type="entry name" value="Helicase_C-like"/>
</dbReference>
<accession>A0A1Q3BNC4</accession>
<dbReference type="Gene3D" id="3.40.50.300">
    <property type="entry name" value="P-loop containing nucleotide triphosphate hydrolases"/>
    <property type="match status" value="1"/>
</dbReference>
<keyword evidence="7 21" id="KW-0347">Helicase</keyword>